<name>A0A562E2H6_9GAMM</name>
<dbReference type="Pfam" id="PF07238">
    <property type="entry name" value="PilZ"/>
    <property type="match status" value="1"/>
</dbReference>
<feature type="domain" description="PilZ" evidence="1">
    <location>
        <begin position="7"/>
        <end position="107"/>
    </location>
</feature>
<dbReference type="InterPro" id="IPR009875">
    <property type="entry name" value="PilZ_domain"/>
</dbReference>
<dbReference type="RefSeq" id="WP_019397503.1">
    <property type="nucleotide sequence ID" value="NZ_VLJS01000042.1"/>
</dbReference>
<dbReference type="SUPFAM" id="SSF141371">
    <property type="entry name" value="PilZ domain-like"/>
    <property type="match status" value="1"/>
</dbReference>
<organism evidence="2 3">
    <name type="scientific">Pseudoxanthomonas taiwanensis J19</name>
    <dbReference type="NCBI Taxonomy" id="935569"/>
    <lineage>
        <taxon>Bacteria</taxon>
        <taxon>Pseudomonadati</taxon>
        <taxon>Pseudomonadota</taxon>
        <taxon>Gammaproteobacteria</taxon>
        <taxon>Lysobacterales</taxon>
        <taxon>Lysobacteraceae</taxon>
        <taxon>Pseudoxanthomonas</taxon>
    </lineage>
</organism>
<gene>
    <name evidence="2" type="ORF">L613_001500000350</name>
</gene>
<comment type="caution">
    <text evidence="2">The sequence shown here is derived from an EMBL/GenBank/DDBJ whole genome shotgun (WGS) entry which is preliminary data.</text>
</comment>
<sequence length="110" mass="11937">MNNEDARRGRRRQVPGSVPVEDVMAGAVVGHLGNLSEGGLLLLAAAPLREDALYQLRFVLDDPGDPIDVGVHLLWSAPANTPGQAWCGFRFLAISEVHRARVRAWVEAEA</sequence>
<accession>A0A562E2H6</accession>
<dbReference type="Gene3D" id="2.40.10.220">
    <property type="entry name" value="predicted glycosyltransferase like domains"/>
    <property type="match status" value="1"/>
</dbReference>
<proteinExistence type="predicted"/>
<dbReference type="Proteomes" id="UP000321583">
    <property type="component" value="Unassembled WGS sequence"/>
</dbReference>
<evidence type="ECO:0000259" key="1">
    <source>
        <dbReference type="Pfam" id="PF07238"/>
    </source>
</evidence>
<reference evidence="2 3" key="1">
    <citation type="submission" date="2019-07" db="EMBL/GenBank/DDBJ databases">
        <title>Genome sequencing of lignin-degrading bacterial isolates.</title>
        <authorList>
            <person name="Gladden J."/>
        </authorList>
    </citation>
    <scope>NUCLEOTIDE SEQUENCE [LARGE SCALE GENOMIC DNA]</scope>
    <source>
        <strain evidence="2 3">J19</strain>
    </source>
</reference>
<dbReference type="EMBL" id="VLJS01000042">
    <property type="protein sequence ID" value="TWH15918.1"/>
    <property type="molecule type" value="Genomic_DNA"/>
</dbReference>
<evidence type="ECO:0000313" key="2">
    <source>
        <dbReference type="EMBL" id="TWH15918.1"/>
    </source>
</evidence>
<dbReference type="OrthoDB" id="5625505at2"/>
<protein>
    <submittedName>
        <fullName evidence="2">PilZ domain-containing protein</fullName>
    </submittedName>
</protein>
<keyword evidence="3" id="KW-1185">Reference proteome</keyword>
<dbReference type="GO" id="GO:0035438">
    <property type="term" value="F:cyclic-di-GMP binding"/>
    <property type="evidence" value="ECO:0007669"/>
    <property type="project" value="InterPro"/>
</dbReference>
<evidence type="ECO:0000313" key="3">
    <source>
        <dbReference type="Proteomes" id="UP000321583"/>
    </source>
</evidence>
<dbReference type="AlphaFoldDB" id="A0A562E2H6"/>